<keyword evidence="3" id="KW-1185">Reference proteome</keyword>
<dbReference type="InterPro" id="IPR050598">
    <property type="entry name" value="AminoAcid_Transporter"/>
</dbReference>
<protein>
    <submittedName>
        <fullName evidence="2">Uncharacterized protein</fullName>
    </submittedName>
</protein>
<keyword evidence="1" id="KW-0812">Transmembrane</keyword>
<organism evidence="2 3">
    <name type="scientific">Hymenolepis diminuta</name>
    <name type="common">Rat tapeworm</name>
    <dbReference type="NCBI Taxonomy" id="6216"/>
    <lineage>
        <taxon>Eukaryota</taxon>
        <taxon>Metazoa</taxon>
        <taxon>Spiralia</taxon>
        <taxon>Lophotrochozoa</taxon>
        <taxon>Platyhelminthes</taxon>
        <taxon>Cestoda</taxon>
        <taxon>Eucestoda</taxon>
        <taxon>Cyclophyllidea</taxon>
        <taxon>Hymenolepididae</taxon>
        <taxon>Hymenolepis</taxon>
    </lineage>
</organism>
<dbReference type="PANTHER" id="PTHR11785:SF512">
    <property type="entry name" value="SOBREMESA, ISOFORM B"/>
    <property type="match status" value="1"/>
</dbReference>
<sequence length="51" mass="5795">MGSVDSFDDPFANSNTSPGSMALAFYQGFWAFSGWNYLNFLVEEMKNPSRY</sequence>
<dbReference type="PANTHER" id="PTHR11785">
    <property type="entry name" value="AMINO ACID TRANSPORTER"/>
    <property type="match status" value="1"/>
</dbReference>
<dbReference type="GO" id="GO:0015179">
    <property type="term" value="F:L-amino acid transmembrane transporter activity"/>
    <property type="evidence" value="ECO:0007669"/>
    <property type="project" value="TreeGrafter"/>
</dbReference>
<gene>
    <name evidence="2" type="ORF">WMSIL1_LOCUS4590</name>
</gene>
<feature type="transmembrane region" description="Helical" evidence="1">
    <location>
        <begin position="20"/>
        <end position="42"/>
    </location>
</feature>
<dbReference type="AlphaFoldDB" id="A0A564YAJ1"/>
<keyword evidence="1" id="KW-1133">Transmembrane helix</keyword>
<reference evidence="2 3" key="1">
    <citation type="submission" date="2019-07" db="EMBL/GenBank/DDBJ databases">
        <authorList>
            <person name="Jastrzebski P J."/>
            <person name="Paukszto L."/>
            <person name="Jastrzebski P J."/>
        </authorList>
    </citation>
    <scope>NUCLEOTIDE SEQUENCE [LARGE SCALE GENOMIC DNA]</scope>
    <source>
        <strain evidence="2 3">WMS-il1</strain>
    </source>
</reference>
<dbReference type="Proteomes" id="UP000321570">
    <property type="component" value="Unassembled WGS sequence"/>
</dbReference>
<name>A0A564YAJ1_HYMDI</name>
<keyword evidence="1" id="KW-0472">Membrane</keyword>
<evidence type="ECO:0000313" key="3">
    <source>
        <dbReference type="Proteomes" id="UP000321570"/>
    </source>
</evidence>
<accession>A0A564YAJ1</accession>
<proteinExistence type="predicted"/>
<feature type="non-terminal residue" evidence="2">
    <location>
        <position position="51"/>
    </location>
</feature>
<dbReference type="Gene3D" id="1.20.1740.10">
    <property type="entry name" value="Amino acid/polyamine transporter I"/>
    <property type="match status" value="1"/>
</dbReference>
<evidence type="ECO:0000313" key="2">
    <source>
        <dbReference type="EMBL" id="VUZ44260.1"/>
    </source>
</evidence>
<evidence type="ECO:0000256" key="1">
    <source>
        <dbReference type="SAM" id="Phobius"/>
    </source>
</evidence>
<dbReference type="EMBL" id="CABIJS010000123">
    <property type="protein sequence ID" value="VUZ44260.1"/>
    <property type="molecule type" value="Genomic_DNA"/>
</dbReference>